<dbReference type="GO" id="GO:0005524">
    <property type="term" value="F:ATP binding"/>
    <property type="evidence" value="ECO:0007669"/>
    <property type="project" value="UniProtKB-KW"/>
</dbReference>
<dbReference type="AlphaFoldDB" id="A0A1F5FF11"/>
<keyword evidence="1 3" id="KW-0436">Ligase</keyword>
<gene>
    <name evidence="3" type="ORF">A2368_00215</name>
</gene>
<dbReference type="Pfam" id="PF03485">
    <property type="entry name" value="Arg_tRNA_synt_N"/>
    <property type="match status" value="1"/>
</dbReference>
<organism evidence="3 4">
    <name type="scientific">Candidatus Collierbacteria bacterium RIFOXYB1_FULL_49_13</name>
    <dbReference type="NCBI Taxonomy" id="1817728"/>
    <lineage>
        <taxon>Bacteria</taxon>
        <taxon>Candidatus Collieribacteriota</taxon>
    </lineage>
</organism>
<dbReference type="GO" id="GO:0005737">
    <property type="term" value="C:cytoplasm"/>
    <property type="evidence" value="ECO:0007669"/>
    <property type="project" value="InterPro"/>
</dbReference>
<dbReference type="InterPro" id="IPR005148">
    <property type="entry name" value="Arg-tRNA-synth_N"/>
</dbReference>
<keyword evidence="1" id="KW-0547">Nucleotide-binding</keyword>
<dbReference type="PRINTS" id="PR01038">
    <property type="entry name" value="TRNASYNTHARG"/>
</dbReference>
<protein>
    <submittedName>
        <fullName evidence="3">Arginine--tRNA ligase</fullName>
    </submittedName>
</protein>
<dbReference type="PANTHER" id="PTHR11956:SF5">
    <property type="entry name" value="ARGININE--TRNA LIGASE, CYTOPLASMIC"/>
    <property type="match status" value="1"/>
</dbReference>
<evidence type="ECO:0000256" key="1">
    <source>
        <dbReference type="RuleBase" id="RU363038"/>
    </source>
</evidence>
<sequence length="330" mass="36831">MNVRQFIHDRVCDAAGVCGGQVSKPDERFGDWATNIAFDLSKQERKSPREVAVELAAKLEGDVELMKVVEKIAVEGGGFINFWLKEGWLVEELLAVDENYGRGEWGKGKRVLVDYSSPNIAKQFSVGHLRSTIIGQSLIDLYKFGGWETVGDNHLGDWGTQFGMIIAAVEQQSLDVSGMTVVDLENVYVAYNKAVKDDPDKLDAAREAFARLEKGEKKARDIWQAAINVSLADFDKVYKILGVKIDYAYGESAYLEVMPEVIEEAKEKKLAKISQGALIMELPDLPPAMLVKSNGTTTYFTRDLAAVKFRREKKELKSDLYIYEVGADQT</sequence>
<keyword evidence="1" id="KW-0067">ATP-binding</keyword>
<dbReference type="InterPro" id="IPR035684">
    <property type="entry name" value="ArgRS_core"/>
</dbReference>
<feature type="domain" description="Arginyl tRNA synthetase N-terminal" evidence="2">
    <location>
        <begin position="1"/>
        <end position="84"/>
    </location>
</feature>
<dbReference type="GO" id="GO:0004814">
    <property type="term" value="F:arginine-tRNA ligase activity"/>
    <property type="evidence" value="ECO:0007669"/>
    <property type="project" value="InterPro"/>
</dbReference>
<dbReference type="SMART" id="SM01016">
    <property type="entry name" value="Arg_tRNA_synt_N"/>
    <property type="match status" value="1"/>
</dbReference>
<dbReference type="Proteomes" id="UP000176682">
    <property type="component" value="Unassembled WGS sequence"/>
</dbReference>
<evidence type="ECO:0000313" key="4">
    <source>
        <dbReference type="Proteomes" id="UP000176682"/>
    </source>
</evidence>
<accession>A0A1F5FF11</accession>
<dbReference type="InterPro" id="IPR001278">
    <property type="entry name" value="Arg-tRNA-ligase"/>
</dbReference>
<comment type="caution">
    <text evidence="3">The sequence shown here is derived from an EMBL/GenBank/DDBJ whole genome shotgun (WGS) entry which is preliminary data.</text>
</comment>
<dbReference type="GO" id="GO:0006420">
    <property type="term" value="P:arginyl-tRNA aminoacylation"/>
    <property type="evidence" value="ECO:0007669"/>
    <property type="project" value="InterPro"/>
</dbReference>
<keyword evidence="1" id="KW-0030">Aminoacyl-tRNA synthetase</keyword>
<dbReference type="Gene3D" id="3.30.1360.70">
    <property type="entry name" value="Arginyl tRNA synthetase N-terminal domain"/>
    <property type="match status" value="1"/>
</dbReference>
<name>A0A1F5FF11_9BACT</name>
<dbReference type="SUPFAM" id="SSF52374">
    <property type="entry name" value="Nucleotidylyl transferase"/>
    <property type="match status" value="1"/>
</dbReference>
<dbReference type="SUPFAM" id="SSF55190">
    <property type="entry name" value="Arginyl-tRNA synthetase (ArgRS), N-terminal 'additional' domain"/>
    <property type="match status" value="1"/>
</dbReference>
<evidence type="ECO:0000259" key="2">
    <source>
        <dbReference type="SMART" id="SM01016"/>
    </source>
</evidence>
<evidence type="ECO:0000313" key="3">
    <source>
        <dbReference type="EMBL" id="OGD78295.1"/>
    </source>
</evidence>
<dbReference type="Gene3D" id="3.40.50.620">
    <property type="entry name" value="HUPs"/>
    <property type="match status" value="1"/>
</dbReference>
<feature type="non-terminal residue" evidence="3">
    <location>
        <position position="330"/>
    </location>
</feature>
<dbReference type="InterPro" id="IPR014729">
    <property type="entry name" value="Rossmann-like_a/b/a_fold"/>
</dbReference>
<dbReference type="InterPro" id="IPR036695">
    <property type="entry name" value="Arg-tRNA-synth_N_sf"/>
</dbReference>
<dbReference type="EMBL" id="MFAM01000052">
    <property type="protein sequence ID" value="OGD78295.1"/>
    <property type="molecule type" value="Genomic_DNA"/>
</dbReference>
<proteinExistence type="inferred from homology"/>
<comment type="similarity">
    <text evidence="1">Belongs to the class-I aminoacyl-tRNA synthetase family.</text>
</comment>
<dbReference type="Pfam" id="PF00750">
    <property type="entry name" value="tRNA-synt_1d"/>
    <property type="match status" value="1"/>
</dbReference>
<keyword evidence="1" id="KW-0648">Protein biosynthesis</keyword>
<dbReference type="PANTHER" id="PTHR11956">
    <property type="entry name" value="ARGINYL-TRNA SYNTHETASE"/>
    <property type="match status" value="1"/>
</dbReference>
<reference evidence="3 4" key="1">
    <citation type="journal article" date="2016" name="Nat. Commun.">
        <title>Thousands of microbial genomes shed light on interconnected biogeochemical processes in an aquifer system.</title>
        <authorList>
            <person name="Anantharaman K."/>
            <person name="Brown C.T."/>
            <person name="Hug L.A."/>
            <person name="Sharon I."/>
            <person name="Castelle C.J."/>
            <person name="Probst A.J."/>
            <person name="Thomas B.C."/>
            <person name="Singh A."/>
            <person name="Wilkins M.J."/>
            <person name="Karaoz U."/>
            <person name="Brodie E.L."/>
            <person name="Williams K.H."/>
            <person name="Hubbard S.S."/>
            <person name="Banfield J.F."/>
        </authorList>
    </citation>
    <scope>NUCLEOTIDE SEQUENCE [LARGE SCALE GENOMIC DNA]</scope>
</reference>